<proteinExistence type="predicted"/>
<keyword evidence="3" id="KW-1185">Reference proteome</keyword>
<evidence type="ECO:0000256" key="1">
    <source>
        <dbReference type="SAM" id="MobiDB-lite"/>
    </source>
</evidence>
<accession>A0A165R319</accession>
<evidence type="ECO:0000313" key="3">
    <source>
        <dbReference type="Proteomes" id="UP000076727"/>
    </source>
</evidence>
<evidence type="ECO:0000313" key="2">
    <source>
        <dbReference type="EMBL" id="KZT70235.1"/>
    </source>
</evidence>
<name>A0A165R319_9APHY</name>
<dbReference type="Proteomes" id="UP000076727">
    <property type="component" value="Unassembled WGS sequence"/>
</dbReference>
<feature type="region of interest" description="Disordered" evidence="1">
    <location>
        <begin position="50"/>
        <end position="80"/>
    </location>
</feature>
<gene>
    <name evidence="2" type="ORF">DAEQUDRAFT_213405</name>
</gene>
<sequence>MSALYLSKLSPDPTTFLPLVSGCPCLAHSGEQNSCAFGTRETHAAYIPHATQRTTRRRCKTQPGSAQRAKLSTTTGEQRRHECMRPLVQELANDSGKANEHTRCQLDCQHAQNGEQQLPP</sequence>
<dbReference type="AlphaFoldDB" id="A0A165R319"/>
<protein>
    <submittedName>
        <fullName evidence="2">Uncharacterized protein</fullName>
    </submittedName>
</protein>
<reference evidence="2 3" key="1">
    <citation type="journal article" date="2016" name="Mol. Biol. Evol.">
        <title>Comparative Genomics of Early-Diverging Mushroom-Forming Fungi Provides Insights into the Origins of Lignocellulose Decay Capabilities.</title>
        <authorList>
            <person name="Nagy L.G."/>
            <person name="Riley R."/>
            <person name="Tritt A."/>
            <person name="Adam C."/>
            <person name="Daum C."/>
            <person name="Floudas D."/>
            <person name="Sun H."/>
            <person name="Yadav J.S."/>
            <person name="Pangilinan J."/>
            <person name="Larsson K.H."/>
            <person name="Matsuura K."/>
            <person name="Barry K."/>
            <person name="Labutti K."/>
            <person name="Kuo R."/>
            <person name="Ohm R.A."/>
            <person name="Bhattacharya S.S."/>
            <person name="Shirouzu T."/>
            <person name="Yoshinaga Y."/>
            <person name="Martin F.M."/>
            <person name="Grigoriev I.V."/>
            <person name="Hibbett D.S."/>
        </authorList>
    </citation>
    <scope>NUCLEOTIDE SEQUENCE [LARGE SCALE GENOMIC DNA]</scope>
    <source>
        <strain evidence="2 3">L-15889</strain>
    </source>
</reference>
<organism evidence="2 3">
    <name type="scientific">Daedalea quercina L-15889</name>
    <dbReference type="NCBI Taxonomy" id="1314783"/>
    <lineage>
        <taxon>Eukaryota</taxon>
        <taxon>Fungi</taxon>
        <taxon>Dikarya</taxon>
        <taxon>Basidiomycota</taxon>
        <taxon>Agaricomycotina</taxon>
        <taxon>Agaricomycetes</taxon>
        <taxon>Polyporales</taxon>
        <taxon>Fomitopsis</taxon>
    </lineage>
</organism>
<dbReference type="EMBL" id="KV429052">
    <property type="protein sequence ID" value="KZT70235.1"/>
    <property type="molecule type" value="Genomic_DNA"/>
</dbReference>